<feature type="transmembrane region" description="Helical" evidence="3">
    <location>
        <begin position="35"/>
        <end position="54"/>
    </location>
</feature>
<gene>
    <name evidence="4" type="ORF">VIN01S_10490</name>
</gene>
<organism evidence="4 5">
    <name type="scientific">Vibrio inusitatus NBRC 102082</name>
    <dbReference type="NCBI Taxonomy" id="1219070"/>
    <lineage>
        <taxon>Bacteria</taxon>
        <taxon>Pseudomonadati</taxon>
        <taxon>Pseudomonadota</taxon>
        <taxon>Gammaproteobacteria</taxon>
        <taxon>Vibrionales</taxon>
        <taxon>Vibrionaceae</taxon>
        <taxon>Vibrio</taxon>
    </lineage>
</organism>
<evidence type="ECO:0000313" key="5">
    <source>
        <dbReference type="Proteomes" id="UP000318717"/>
    </source>
</evidence>
<dbReference type="Proteomes" id="UP000318717">
    <property type="component" value="Unassembled WGS sequence"/>
</dbReference>
<evidence type="ECO:0000313" key="4">
    <source>
        <dbReference type="EMBL" id="GEA50245.1"/>
    </source>
</evidence>
<keyword evidence="3" id="KW-0472">Membrane</keyword>
<dbReference type="EMBL" id="BJLF01000004">
    <property type="protein sequence ID" value="GEA50245.1"/>
    <property type="molecule type" value="Genomic_DNA"/>
</dbReference>
<keyword evidence="5" id="KW-1185">Reference proteome</keyword>
<evidence type="ECO:0000256" key="3">
    <source>
        <dbReference type="SAM" id="Phobius"/>
    </source>
</evidence>
<comment type="subcellular location">
    <subcellularLocation>
        <location evidence="1">Cell envelope</location>
    </subcellularLocation>
</comment>
<sequence length="350" mass="38944">MKVKFKLDKQKSPTTQQGMKVTYGEAKRAGYRLRWLFLLGSILAPSIIAIYFLLKPQLLTIAPGVVTYHPVALTVSQNSTVDEIEVGIGDEVTKNSVLLSLSNDALNSEIAYLENEISKLEHLLSEQGDTRIILNEKAVQDANRNFLQVTKIKKKYDKYNTQGQVSTSDYVAVLTSYSLAEKQLSEAKLELSEARLSKKNELVSGEIAKAIRNLEIQLVVKKEEQNELVLRAPFDARVIDIEDIEGRSFLEDDHLVTVADSSQPPEIQAYLDAEYVDKAKLNGEAVVVLPNGDEYEVLVSKPTELAAKLPAHLAKPYEGQQALMQVSLSFVNLPSDQSELIEGMPVEVHF</sequence>
<dbReference type="PANTHER" id="PTHR32347">
    <property type="entry name" value="EFFLUX SYSTEM COMPONENT YKNX-RELATED"/>
    <property type="match status" value="1"/>
</dbReference>
<keyword evidence="2" id="KW-0175">Coiled coil</keyword>
<comment type="caution">
    <text evidence="4">The sequence shown here is derived from an EMBL/GenBank/DDBJ whole genome shotgun (WGS) entry which is preliminary data.</text>
</comment>
<keyword evidence="3" id="KW-1133">Transmembrane helix</keyword>
<evidence type="ECO:0000256" key="2">
    <source>
        <dbReference type="ARBA" id="ARBA00023054"/>
    </source>
</evidence>
<accession>A0A4Y3HTA3</accession>
<dbReference type="RefSeq" id="WP_141344641.1">
    <property type="nucleotide sequence ID" value="NZ_BJLF01000004.1"/>
</dbReference>
<dbReference type="GO" id="GO:0030313">
    <property type="term" value="C:cell envelope"/>
    <property type="evidence" value="ECO:0007669"/>
    <property type="project" value="UniProtKB-SubCell"/>
</dbReference>
<proteinExistence type="predicted"/>
<dbReference type="PANTHER" id="PTHR32347:SF23">
    <property type="entry name" value="BLL5650 PROTEIN"/>
    <property type="match status" value="1"/>
</dbReference>
<dbReference type="AlphaFoldDB" id="A0A4Y3HTA3"/>
<keyword evidence="3" id="KW-0812">Transmembrane</keyword>
<dbReference type="InterPro" id="IPR050465">
    <property type="entry name" value="UPF0194_transport"/>
</dbReference>
<reference evidence="4 5" key="1">
    <citation type="submission" date="2019-06" db="EMBL/GenBank/DDBJ databases">
        <title>Whole genome shotgun sequence of Vibrio inusitatus NBRC 102082.</title>
        <authorList>
            <person name="Hosoyama A."/>
            <person name="Uohara A."/>
            <person name="Ohji S."/>
            <person name="Ichikawa N."/>
        </authorList>
    </citation>
    <scope>NUCLEOTIDE SEQUENCE [LARGE SCALE GENOMIC DNA]</scope>
    <source>
        <strain evidence="4 5">NBRC 102082</strain>
    </source>
</reference>
<protein>
    <submittedName>
        <fullName evidence="4">Permease</fullName>
    </submittedName>
</protein>
<dbReference type="OrthoDB" id="3084at2"/>
<evidence type="ECO:0000256" key="1">
    <source>
        <dbReference type="ARBA" id="ARBA00004196"/>
    </source>
</evidence>
<name>A0A4Y3HTA3_9VIBR</name>